<protein>
    <submittedName>
        <fullName evidence="2">Ig-like domain-containing protein</fullName>
    </submittedName>
</protein>
<dbReference type="InterPro" id="IPR008964">
    <property type="entry name" value="Invasin/intimin_cell_adhesion"/>
</dbReference>
<feature type="signal peptide" evidence="1">
    <location>
        <begin position="1"/>
        <end position="26"/>
    </location>
</feature>
<dbReference type="SUPFAM" id="SSF49373">
    <property type="entry name" value="Invasin/intimin cell-adhesion fragments"/>
    <property type="match status" value="1"/>
</dbReference>
<dbReference type="PROSITE" id="PS51257">
    <property type="entry name" value="PROKAR_LIPOPROTEIN"/>
    <property type="match status" value="1"/>
</dbReference>
<comment type="caution">
    <text evidence="2">The sequence shown here is derived from an EMBL/GenBank/DDBJ whole genome shotgun (WGS) entry which is preliminary data.</text>
</comment>
<accession>A0A8J6XZV2</accession>
<evidence type="ECO:0000313" key="2">
    <source>
        <dbReference type="EMBL" id="MBD3866619.1"/>
    </source>
</evidence>
<dbReference type="InterPro" id="IPR013783">
    <property type="entry name" value="Ig-like_fold"/>
</dbReference>
<evidence type="ECO:0000256" key="1">
    <source>
        <dbReference type="SAM" id="SignalP"/>
    </source>
</evidence>
<keyword evidence="1" id="KW-0732">Signal</keyword>
<dbReference type="Proteomes" id="UP000648239">
    <property type="component" value="Unassembled WGS sequence"/>
</dbReference>
<proteinExistence type="predicted"/>
<name>A0A8J6XZV2_9BACT</name>
<dbReference type="AlphaFoldDB" id="A0A8J6XZV2"/>
<feature type="chain" id="PRO_5035271624" evidence="1">
    <location>
        <begin position="27"/>
        <end position="355"/>
    </location>
</feature>
<dbReference type="Gene3D" id="2.60.40.10">
    <property type="entry name" value="Immunoglobulins"/>
    <property type="match status" value="3"/>
</dbReference>
<dbReference type="InterPro" id="IPR035986">
    <property type="entry name" value="PKD_dom_sf"/>
</dbReference>
<dbReference type="EMBL" id="JACXWD010000001">
    <property type="protein sequence ID" value="MBD3866619.1"/>
    <property type="molecule type" value="Genomic_DNA"/>
</dbReference>
<gene>
    <name evidence="2" type="ORF">IFK94_00695</name>
</gene>
<organism evidence="2 3">
    <name type="scientific">Candidatus Polarisedimenticola svalbardensis</name>
    <dbReference type="NCBI Taxonomy" id="2886004"/>
    <lineage>
        <taxon>Bacteria</taxon>
        <taxon>Pseudomonadati</taxon>
        <taxon>Acidobacteriota</taxon>
        <taxon>Candidatus Polarisedimenticolia</taxon>
        <taxon>Candidatus Polarisedimenticolales</taxon>
        <taxon>Candidatus Polarisedimenticolaceae</taxon>
        <taxon>Candidatus Polarisedimenticola</taxon>
    </lineage>
</organism>
<evidence type="ECO:0000313" key="3">
    <source>
        <dbReference type="Proteomes" id="UP000648239"/>
    </source>
</evidence>
<reference evidence="2 3" key="1">
    <citation type="submission" date="2020-08" db="EMBL/GenBank/DDBJ databases">
        <title>Acidobacteriota in marine sediments use diverse sulfur dissimilation pathways.</title>
        <authorList>
            <person name="Wasmund K."/>
        </authorList>
    </citation>
    <scope>NUCLEOTIDE SEQUENCE [LARGE SCALE GENOMIC DNA]</scope>
    <source>
        <strain evidence="2">MAG AM4</strain>
    </source>
</reference>
<dbReference type="SUPFAM" id="SSF49299">
    <property type="entry name" value="PKD domain"/>
    <property type="match status" value="1"/>
</dbReference>
<sequence length="355" mass="36885">MNTTFNRSLAAAVLAAGILLTMVGCEDSGVTAPSDGNLVLTPAVANIVIPEGAAEGTFTFTAALYSATGTPMKGVSIRFVTSAGSWDQEIVVTDDNGEARATLTLLSTDPAEVDVQARASSLFADAKAFKTLQANDPPRAAIIDSPLGEQQIGSVVTFDGSLSADSDGVITCYQWTIDSDFNPDDEIVQGVGASAIQRTYNNEQFMSVVLRVSDNAAVGAVCNDPAVVSIDLMSPLLATINYTITCENTPPTAVAGADVLASLAGSEVSVILDGRGSFDPDGPAILDFRWDCGNGRPAQPTGVPGLVNCRYSAENTYIAELTVYDNGTGLIDPDTGDFFCKKSSTDSLVVTVSRP</sequence>